<gene>
    <name evidence="2" type="ORF">pclt_cds_541</name>
</gene>
<organism evidence="2 3">
    <name type="scientific">Pandoravirus celtis</name>
    <dbReference type="NCBI Taxonomy" id="2568002"/>
    <lineage>
        <taxon>Viruses</taxon>
        <taxon>Pandoravirus</taxon>
    </lineage>
</organism>
<reference evidence="2" key="1">
    <citation type="journal article" date="2019" name="Front. Microbiol.">
        <title>Pandoravirus Celtis Illustrates the Microevolution Processes at Work in the Giant Pandoraviridae Genomes.</title>
        <authorList>
            <person name="Legendre M."/>
            <person name="Alempic J.M."/>
            <person name="Philippe N."/>
            <person name="Lartigue A."/>
            <person name="Jeudy S."/>
            <person name="Poirot O."/>
            <person name="Ta N.T."/>
            <person name="Nin S."/>
            <person name="Coute Y."/>
            <person name="Abergel C."/>
            <person name="Claverie J.M."/>
        </authorList>
    </citation>
    <scope>NUCLEOTIDE SEQUENCE</scope>
</reference>
<protein>
    <submittedName>
        <fullName evidence="2">Uncharacterized protein</fullName>
    </submittedName>
</protein>
<evidence type="ECO:0000256" key="1">
    <source>
        <dbReference type="SAM" id="MobiDB-lite"/>
    </source>
</evidence>
<sequence>MAAQVPGCPQAKADGVKEVATDKRAKRTMEGKAPVSEESGIETGQALVITPFMLTQQHDKEEGLPPVQRSVSVVFDEDGSQTVMEIPVGDSDRLALLDW</sequence>
<evidence type="ECO:0000313" key="2">
    <source>
        <dbReference type="EMBL" id="QBZ81135.1"/>
    </source>
</evidence>
<proteinExistence type="predicted"/>
<accession>A0A4D6EH99</accession>
<feature type="compositionally biased region" description="Basic and acidic residues" evidence="1">
    <location>
        <begin position="14"/>
        <end position="30"/>
    </location>
</feature>
<name>A0A4D6EH99_9VIRU</name>
<evidence type="ECO:0000313" key="3">
    <source>
        <dbReference type="Proteomes" id="UP001237152"/>
    </source>
</evidence>
<dbReference type="EMBL" id="MK174290">
    <property type="protein sequence ID" value="QBZ81135.1"/>
    <property type="molecule type" value="Genomic_DNA"/>
</dbReference>
<dbReference type="Proteomes" id="UP001237152">
    <property type="component" value="Segment"/>
</dbReference>
<feature type="region of interest" description="Disordered" evidence="1">
    <location>
        <begin position="1"/>
        <end position="42"/>
    </location>
</feature>